<dbReference type="InterPro" id="IPR001967">
    <property type="entry name" value="Peptidase_S11_N"/>
</dbReference>
<comment type="similarity">
    <text evidence="4 20">Belongs to the peptidase S11 family.</text>
</comment>
<dbReference type="GO" id="GO:0006508">
    <property type="term" value="P:proteolysis"/>
    <property type="evidence" value="ECO:0007669"/>
    <property type="project" value="UniProtKB-KW"/>
</dbReference>
<evidence type="ECO:0000313" key="24">
    <source>
        <dbReference type="Proteomes" id="UP000287823"/>
    </source>
</evidence>
<dbReference type="UniPathway" id="UPA00219"/>
<evidence type="ECO:0000256" key="12">
    <source>
        <dbReference type="ARBA" id="ARBA00022960"/>
    </source>
</evidence>
<feature type="active site" evidence="18">
    <location>
        <position position="127"/>
    </location>
</feature>
<proteinExistence type="inferred from homology"/>
<evidence type="ECO:0000256" key="2">
    <source>
        <dbReference type="ARBA" id="ARBA00004417"/>
    </source>
</evidence>
<keyword evidence="9" id="KW-0645">Protease</keyword>
<evidence type="ECO:0000256" key="3">
    <source>
        <dbReference type="ARBA" id="ARBA00004752"/>
    </source>
</evidence>
<comment type="pathway">
    <text evidence="3">Cell wall biogenesis; peptidoglycan biosynthesis.</text>
</comment>
<gene>
    <name evidence="23" type="ORF">CWE14_00605</name>
</gene>
<evidence type="ECO:0000256" key="10">
    <source>
        <dbReference type="ARBA" id="ARBA00022729"/>
    </source>
</evidence>
<dbReference type="InterPro" id="IPR015956">
    <property type="entry name" value="Peniciliin-bd_prot_C_sf"/>
</dbReference>
<dbReference type="FunFam" id="3.40.710.10:FF:000001">
    <property type="entry name" value="D-alanyl-D-alanine serine-type carboxypeptidase"/>
    <property type="match status" value="1"/>
</dbReference>
<protein>
    <recommendedName>
        <fullName evidence="5">serine-type D-Ala-D-Ala carboxypeptidase</fullName>
        <ecNumber evidence="5">3.4.16.4</ecNumber>
    </recommendedName>
</protein>
<keyword evidence="13" id="KW-0573">Peptidoglycan synthesis</keyword>
<dbReference type="AlphaFoldDB" id="A0A432WL95"/>
<comment type="caution">
    <text evidence="23">The sequence shown here is derived from an EMBL/GenBank/DDBJ whole genome shotgun (WGS) entry which is preliminary data.</text>
</comment>
<keyword evidence="15" id="KW-0961">Cell wall biogenesis/degradation</keyword>
<reference evidence="23 24" key="1">
    <citation type="journal article" date="2011" name="Front. Microbiol.">
        <title>Genomic signatures of strain selection and enhancement in Bacillus atrophaeus var. globigii, a historical biowarfare simulant.</title>
        <authorList>
            <person name="Gibbons H.S."/>
            <person name="Broomall S.M."/>
            <person name="McNew L.A."/>
            <person name="Daligault H."/>
            <person name="Chapman C."/>
            <person name="Bruce D."/>
            <person name="Karavis M."/>
            <person name="Krepps M."/>
            <person name="McGregor P.A."/>
            <person name="Hong C."/>
            <person name="Park K.H."/>
            <person name="Akmal A."/>
            <person name="Feldman A."/>
            <person name="Lin J.S."/>
            <person name="Chang W.E."/>
            <person name="Higgs B.W."/>
            <person name="Demirev P."/>
            <person name="Lindquist J."/>
            <person name="Liem A."/>
            <person name="Fochler E."/>
            <person name="Read T.D."/>
            <person name="Tapia R."/>
            <person name="Johnson S."/>
            <person name="Bishop-Lilly K.A."/>
            <person name="Detter C."/>
            <person name="Han C."/>
            <person name="Sozhamannan S."/>
            <person name="Rosenzweig C.N."/>
            <person name="Skowronski E.W."/>
        </authorList>
    </citation>
    <scope>NUCLEOTIDE SEQUENCE [LARGE SCALE GENOMIC DNA]</scope>
    <source>
        <strain evidence="23 24">Y4G10-17</strain>
    </source>
</reference>
<feature type="chain" id="PRO_5019447094" description="serine-type D-Ala-D-Ala carboxypeptidase" evidence="21">
    <location>
        <begin position="27"/>
        <end position="388"/>
    </location>
</feature>
<comment type="catalytic activity">
    <reaction evidence="16">
        <text>Preferential cleavage: (Ac)2-L-Lys-D-Ala-|-D-Ala. Also transpeptidation of peptidyl-alanyl moieties that are N-acyl substituents of D-alanine.</text>
        <dbReference type="EC" id="3.4.16.4"/>
    </reaction>
</comment>
<evidence type="ECO:0000313" key="23">
    <source>
        <dbReference type="EMBL" id="RUO34545.1"/>
    </source>
</evidence>
<evidence type="ECO:0000256" key="14">
    <source>
        <dbReference type="ARBA" id="ARBA00023136"/>
    </source>
</evidence>
<dbReference type="Pfam" id="PF00768">
    <property type="entry name" value="Peptidase_S11"/>
    <property type="match status" value="1"/>
</dbReference>
<evidence type="ECO:0000256" key="6">
    <source>
        <dbReference type="ARBA" id="ARBA00022475"/>
    </source>
</evidence>
<dbReference type="GO" id="GO:0008658">
    <property type="term" value="F:penicillin binding"/>
    <property type="evidence" value="ECO:0007669"/>
    <property type="project" value="UniProtKB-ARBA"/>
</dbReference>
<keyword evidence="11" id="KW-0378">Hydrolase</keyword>
<evidence type="ECO:0000256" key="1">
    <source>
        <dbReference type="ARBA" id="ARBA00003217"/>
    </source>
</evidence>
<dbReference type="GO" id="GO:0071555">
    <property type="term" value="P:cell wall organization"/>
    <property type="evidence" value="ECO:0007669"/>
    <property type="project" value="UniProtKB-KW"/>
</dbReference>
<sequence length="388" mass="42462">MSQPLFRRVSITCVAAVALFSATVSANVVPEPPSVNAKSYILLDYKTGHVLAEGNADELHGPASLTKMMTSYIIGHELERGTISNDDMVTVSENAWARNFPGSSLMFIEVGRQVSVRDLNRGLVVSSGNDAAVAMAEHIAGSVDAFANLMNAYAERLGMSNTVFANPHGLTAEGQATTARDMALLGQALIRDVPEEYALYKEREFTFNDIRQYNRNSLLWDRSLNVDGIKTGHTSDSGYSLVTSAVEGETRLVTVVMGTDSERARATESKKLLNYGFRYYETVHAYDAGESFVNHRIWGGESDHVELGVRDDVVVTLPRGQRQNLEANFVLNKALDAPINEGDEVGNVFLSLNGEDIASYPLVALHSVEAGGFFKRIIDNIRKNFADE</sequence>
<feature type="active site" description="Proton acceptor" evidence="18">
    <location>
        <position position="67"/>
    </location>
</feature>
<comment type="subcellular location">
    <subcellularLocation>
        <location evidence="2">Cell inner membrane</location>
        <topology evidence="2">Peripheral membrane protein</topology>
    </subcellularLocation>
</comment>
<evidence type="ECO:0000256" key="5">
    <source>
        <dbReference type="ARBA" id="ARBA00012448"/>
    </source>
</evidence>
<accession>A0A432WL95</accession>
<evidence type="ECO:0000256" key="11">
    <source>
        <dbReference type="ARBA" id="ARBA00022801"/>
    </source>
</evidence>
<dbReference type="GO" id="GO:0009252">
    <property type="term" value="P:peptidoglycan biosynthetic process"/>
    <property type="evidence" value="ECO:0007669"/>
    <property type="project" value="UniProtKB-UniPathway"/>
</dbReference>
<evidence type="ECO:0000256" key="7">
    <source>
        <dbReference type="ARBA" id="ARBA00022519"/>
    </source>
</evidence>
<dbReference type="GO" id="GO:0005886">
    <property type="term" value="C:plasma membrane"/>
    <property type="evidence" value="ECO:0007669"/>
    <property type="project" value="UniProtKB-SubCell"/>
</dbReference>
<name>A0A432WL95_9GAMM</name>
<dbReference type="EMBL" id="PIPO01000001">
    <property type="protein sequence ID" value="RUO34545.1"/>
    <property type="molecule type" value="Genomic_DNA"/>
</dbReference>
<dbReference type="InterPro" id="IPR012907">
    <property type="entry name" value="Peptidase_S11_C"/>
</dbReference>
<evidence type="ECO:0000256" key="4">
    <source>
        <dbReference type="ARBA" id="ARBA00007164"/>
    </source>
</evidence>
<dbReference type="SUPFAM" id="SSF56601">
    <property type="entry name" value="beta-lactamase/transpeptidase-like"/>
    <property type="match status" value="1"/>
</dbReference>
<dbReference type="Gene3D" id="2.60.410.10">
    <property type="entry name" value="D-Ala-D-Ala carboxypeptidase, C-terminal domain"/>
    <property type="match status" value="1"/>
</dbReference>
<evidence type="ECO:0000256" key="20">
    <source>
        <dbReference type="RuleBase" id="RU004016"/>
    </source>
</evidence>
<feature type="domain" description="Peptidase S11 D-Ala-D-Ala carboxypeptidase A C-terminal" evidence="22">
    <location>
        <begin position="280"/>
        <end position="370"/>
    </location>
</feature>
<evidence type="ECO:0000256" key="21">
    <source>
        <dbReference type="SAM" id="SignalP"/>
    </source>
</evidence>
<keyword evidence="7" id="KW-0997">Cell inner membrane</keyword>
<dbReference type="PANTHER" id="PTHR21581">
    <property type="entry name" value="D-ALANYL-D-ALANINE CARBOXYPEPTIDASE"/>
    <property type="match status" value="1"/>
</dbReference>
<evidence type="ECO:0000256" key="19">
    <source>
        <dbReference type="PIRSR" id="PIRSR618044-2"/>
    </source>
</evidence>
<dbReference type="EC" id="3.4.16.4" evidence="5"/>
<dbReference type="GO" id="GO:0008360">
    <property type="term" value="P:regulation of cell shape"/>
    <property type="evidence" value="ECO:0007669"/>
    <property type="project" value="UniProtKB-KW"/>
</dbReference>
<feature type="active site" description="Acyl-ester intermediate" evidence="18">
    <location>
        <position position="64"/>
    </location>
</feature>
<comment type="function">
    <text evidence="1">Removes C-terminal D-alanyl residues from sugar-peptide cell wall precursors.</text>
</comment>
<dbReference type="RefSeq" id="WP_126797613.1">
    <property type="nucleotide sequence ID" value="NZ_PIPO01000001.1"/>
</dbReference>
<dbReference type="InterPro" id="IPR037167">
    <property type="entry name" value="Peptidase_S11_C_sf"/>
</dbReference>
<evidence type="ECO:0000256" key="8">
    <source>
        <dbReference type="ARBA" id="ARBA00022645"/>
    </source>
</evidence>
<dbReference type="SUPFAM" id="SSF69189">
    <property type="entry name" value="Penicillin-binding protein associated domain"/>
    <property type="match status" value="1"/>
</dbReference>
<keyword evidence="24" id="KW-1185">Reference proteome</keyword>
<evidence type="ECO:0000256" key="17">
    <source>
        <dbReference type="ARBA" id="ARBA00060592"/>
    </source>
</evidence>
<feature type="signal peptide" evidence="21">
    <location>
        <begin position="1"/>
        <end position="26"/>
    </location>
</feature>
<keyword evidence="6" id="KW-1003">Cell membrane</keyword>
<dbReference type="PRINTS" id="PR00725">
    <property type="entry name" value="DADACBPTASE1"/>
</dbReference>
<dbReference type="InterPro" id="IPR012338">
    <property type="entry name" value="Beta-lactam/transpept-like"/>
</dbReference>
<keyword evidence="12" id="KW-0133">Cell shape</keyword>
<dbReference type="PANTHER" id="PTHR21581:SF6">
    <property type="entry name" value="TRAFFICKING PROTEIN PARTICLE COMPLEX SUBUNIT 12"/>
    <property type="match status" value="1"/>
</dbReference>
<keyword evidence="14" id="KW-0472">Membrane</keyword>
<dbReference type="Proteomes" id="UP000287823">
    <property type="component" value="Unassembled WGS sequence"/>
</dbReference>
<comment type="pathway">
    <text evidence="17">Glycan biosynthesis.</text>
</comment>
<evidence type="ECO:0000256" key="9">
    <source>
        <dbReference type="ARBA" id="ARBA00022670"/>
    </source>
</evidence>
<evidence type="ECO:0000256" key="18">
    <source>
        <dbReference type="PIRSR" id="PIRSR618044-1"/>
    </source>
</evidence>
<dbReference type="Gene3D" id="3.40.710.10">
    <property type="entry name" value="DD-peptidase/beta-lactamase superfamily"/>
    <property type="match status" value="1"/>
</dbReference>
<dbReference type="GO" id="GO:0009002">
    <property type="term" value="F:serine-type D-Ala-D-Ala carboxypeptidase activity"/>
    <property type="evidence" value="ECO:0007669"/>
    <property type="project" value="UniProtKB-EC"/>
</dbReference>
<evidence type="ECO:0000256" key="13">
    <source>
        <dbReference type="ARBA" id="ARBA00022984"/>
    </source>
</evidence>
<feature type="binding site" evidence="19">
    <location>
        <position position="230"/>
    </location>
    <ligand>
        <name>substrate</name>
    </ligand>
</feature>
<dbReference type="SMART" id="SM00936">
    <property type="entry name" value="PBP5_C"/>
    <property type="match status" value="1"/>
</dbReference>
<dbReference type="Pfam" id="PF07943">
    <property type="entry name" value="PBP5_C"/>
    <property type="match status" value="1"/>
</dbReference>
<keyword evidence="8 23" id="KW-0121">Carboxypeptidase</keyword>
<evidence type="ECO:0000256" key="16">
    <source>
        <dbReference type="ARBA" id="ARBA00034000"/>
    </source>
</evidence>
<dbReference type="InterPro" id="IPR018044">
    <property type="entry name" value="Peptidase_S11"/>
</dbReference>
<evidence type="ECO:0000259" key="22">
    <source>
        <dbReference type="SMART" id="SM00936"/>
    </source>
</evidence>
<organism evidence="23 24">
    <name type="scientific">Aliidiomarina soli</name>
    <dbReference type="NCBI Taxonomy" id="1928574"/>
    <lineage>
        <taxon>Bacteria</taxon>
        <taxon>Pseudomonadati</taxon>
        <taxon>Pseudomonadota</taxon>
        <taxon>Gammaproteobacteria</taxon>
        <taxon>Alteromonadales</taxon>
        <taxon>Idiomarinaceae</taxon>
        <taxon>Aliidiomarina</taxon>
    </lineage>
</organism>
<evidence type="ECO:0000256" key="15">
    <source>
        <dbReference type="ARBA" id="ARBA00023316"/>
    </source>
</evidence>
<keyword evidence="10 21" id="KW-0732">Signal</keyword>